<dbReference type="AlphaFoldDB" id="R2PD09"/>
<dbReference type="eggNOG" id="ENOG5030R1H">
    <property type="taxonomic scope" value="Bacteria"/>
</dbReference>
<evidence type="ECO:0000313" key="2">
    <source>
        <dbReference type="EMBL" id="EOT77940.1"/>
    </source>
</evidence>
<sequence length="316" mass="35970">METKKKWLIFWGILAALFVGTFGIVLSGNFPQFTIPFSVFASDDKVKKKEELPKLNVLALKDVNDQSLLEEQTEKIDALNKAFEDNNSFSSSQAMADAIEKVYGKAKDGKNIFNLYRKIYPMVSSEESGFVSVSLVGFGQRLVDDQTMTTQRQVWSFTDTSGSRHDYTINIRYNQKGLNELTSEDGSELKSVITKEDTYLDKSADFETAWTELVRRGTDTQLYRQMQKAGMDSNQTEFKALEKSINVTDQNGFFDLFKDTRGDIAHAYLSGFYHTNTPTDGQSDYYFRVPTSEKDVATFVVVYDRLQQKIVSINKQ</sequence>
<dbReference type="HOGENOM" id="CLU_879235_0_0_9"/>
<protein>
    <submittedName>
        <fullName evidence="1">Uncharacterized protein</fullName>
    </submittedName>
</protein>
<evidence type="ECO:0000313" key="1">
    <source>
        <dbReference type="EMBL" id="EOH82222.1"/>
    </source>
</evidence>
<comment type="caution">
    <text evidence="1">The sequence shown here is derived from an EMBL/GenBank/DDBJ whole genome shotgun (WGS) entry which is preliminary data.</text>
</comment>
<keyword evidence="4" id="KW-1185">Reference proteome</keyword>
<dbReference type="EMBL" id="ASWF01000002">
    <property type="protein sequence ID" value="EOT77940.1"/>
    <property type="molecule type" value="Genomic_DNA"/>
</dbReference>
<gene>
    <name evidence="2" type="ORF">I590_01477</name>
    <name evidence="1" type="ORF">UAK_00458</name>
</gene>
<name>R2PD09_9ENTE</name>
<organism evidence="1 3">
    <name type="scientific">Enterococcus raffinosus ATCC 49464</name>
    <dbReference type="NCBI Taxonomy" id="1158602"/>
    <lineage>
        <taxon>Bacteria</taxon>
        <taxon>Bacillati</taxon>
        <taxon>Bacillota</taxon>
        <taxon>Bacilli</taxon>
        <taxon>Lactobacillales</taxon>
        <taxon>Enterococcaceae</taxon>
        <taxon>Enterococcus</taxon>
    </lineage>
</organism>
<dbReference type="Proteomes" id="UP000014158">
    <property type="component" value="Unassembled WGS sequence"/>
</dbReference>
<proteinExistence type="predicted"/>
<dbReference type="OrthoDB" id="2191031at2"/>
<reference evidence="1 3" key="1">
    <citation type="submission" date="2013-02" db="EMBL/GenBank/DDBJ databases">
        <title>The Genome Sequence of Enterococcus raffinosus ATCC_49464.</title>
        <authorList>
            <consortium name="The Broad Institute Genome Sequencing Platform"/>
            <consortium name="The Broad Institute Genome Sequencing Center for Infectious Disease"/>
            <person name="Earl A.M."/>
            <person name="Gilmore M.S."/>
            <person name="Lebreton F."/>
            <person name="Walker B."/>
            <person name="Young S.K."/>
            <person name="Zeng Q."/>
            <person name="Gargeya S."/>
            <person name="Fitzgerald M."/>
            <person name="Haas B."/>
            <person name="Abouelleil A."/>
            <person name="Alvarado L."/>
            <person name="Arachchi H.M."/>
            <person name="Berlin A.M."/>
            <person name="Chapman S.B."/>
            <person name="Dewar J."/>
            <person name="Goldberg J."/>
            <person name="Griggs A."/>
            <person name="Gujja S."/>
            <person name="Hansen M."/>
            <person name="Howarth C."/>
            <person name="Imamovic A."/>
            <person name="Larimer J."/>
            <person name="McCowan C."/>
            <person name="Murphy C."/>
            <person name="Neiman D."/>
            <person name="Pearson M."/>
            <person name="Priest M."/>
            <person name="Roberts A."/>
            <person name="Saif S."/>
            <person name="Shea T."/>
            <person name="Sisk P."/>
            <person name="Sykes S."/>
            <person name="Wortman J."/>
            <person name="Nusbaum C."/>
            <person name="Birren B."/>
        </authorList>
    </citation>
    <scope>NUCLEOTIDE SEQUENCE [LARGE SCALE GENOMIC DNA]</scope>
    <source>
        <strain evidence="1 3">ATCC 49464</strain>
    </source>
</reference>
<evidence type="ECO:0000313" key="4">
    <source>
        <dbReference type="Proteomes" id="UP000014158"/>
    </source>
</evidence>
<dbReference type="EMBL" id="AJAL01000001">
    <property type="protein sequence ID" value="EOH82222.1"/>
    <property type="molecule type" value="Genomic_DNA"/>
</dbReference>
<dbReference type="PATRIC" id="fig|1158602.3.peg.468"/>
<evidence type="ECO:0000313" key="3">
    <source>
        <dbReference type="Proteomes" id="UP000013877"/>
    </source>
</evidence>
<accession>R2PD09</accession>
<dbReference type="RefSeq" id="WP_010743796.1">
    <property type="nucleotide sequence ID" value="NZ_ASWF01000002.1"/>
</dbReference>
<reference evidence="2 4" key="2">
    <citation type="submission" date="2013-03" db="EMBL/GenBank/DDBJ databases">
        <title>The Genome Sequence of Enterococcus raffinosus ATCC_49464 (PacBio/Illumina hybrid assembly).</title>
        <authorList>
            <consortium name="The Broad Institute Genomics Platform"/>
            <consortium name="The Broad Institute Genome Sequencing Center for Infectious Disease"/>
            <person name="Earl A."/>
            <person name="Russ C."/>
            <person name="Gilmore M."/>
            <person name="Surin D."/>
            <person name="Walker B."/>
            <person name="Young S."/>
            <person name="Zeng Q."/>
            <person name="Gargeya S."/>
            <person name="Fitzgerald M."/>
            <person name="Haas B."/>
            <person name="Abouelleil A."/>
            <person name="Allen A.W."/>
            <person name="Alvarado L."/>
            <person name="Arachchi H.M."/>
            <person name="Berlin A.M."/>
            <person name="Chapman S.B."/>
            <person name="Gainer-Dewar J."/>
            <person name="Goldberg J."/>
            <person name="Griggs A."/>
            <person name="Gujja S."/>
            <person name="Hansen M."/>
            <person name="Howarth C."/>
            <person name="Imamovic A."/>
            <person name="Ireland A."/>
            <person name="Larimer J."/>
            <person name="McCowan C."/>
            <person name="Murphy C."/>
            <person name="Pearson M."/>
            <person name="Poon T.W."/>
            <person name="Priest M."/>
            <person name="Roberts A."/>
            <person name="Saif S."/>
            <person name="Shea T."/>
            <person name="Sisk P."/>
            <person name="Sykes S."/>
            <person name="Wortman J."/>
            <person name="Nusbaum C."/>
            <person name="Birren B."/>
        </authorList>
    </citation>
    <scope>NUCLEOTIDE SEQUENCE [LARGE SCALE GENOMIC DNA]</scope>
    <source>
        <strain evidence="2 4">ATCC 49464</strain>
    </source>
</reference>
<dbReference type="Proteomes" id="UP000013877">
    <property type="component" value="Unassembled WGS sequence"/>
</dbReference>